<organism evidence="1 2">
    <name type="scientific">Clostridium baratii str. Sullivan</name>
    <dbReference type="NCBI Taxonomy" id="1415775"/>
    <lineage>
        <taxon>Bacteria</taxon>
        <taxon>Bacillati</taxon>
        <taxon>Bacillota</taxon>
        <taxon>Clostridia</taxon>
        <taxon>Eubacteriales</taxon>
        <taxon>Clostridiaceae</taxon>
        <taxon>Clostridium</taxon>
    </lineage>
</organism>
<dbReference type="EMBL" id="CP006905">
    <property type="protein sequence ID" value="AIY84259.1"/>
    <property type="molecule type" value="Genomic_DNA"/>
</dbReference>
<dbReference type="Proteomes" id="UP000030635">
    <property type="component" value="Chromosome"/>
</dbReference>
<evidence type="ECO:0008006" key="3">
    <source>
        <dbReference type="Google" id="ProtNLM"/>
    </source>
</evidence>
<proteinExistence type="predicted"/>
<dbReference type="HOGENOM" id="CLU_070757_0_0_9"/>
<sequence length="323" mass="38651">MNSTYKELVYIKRKINNYLQGEENLITVLGKPLDSNEILYDTIKNIIKKRGNVLYIWGNSKVDKNLINYINKEKEYYSYTREDNTNKKLVFMNYKYLYNINRQYDLVIIDDISAYSKLSKESFKSLYKKIRRYTDKVILYSWIQFDEGVTISALNIDKNIFAEPRVITTRIDLKNDIPYVLYEYILWFKNNKKNVITYVPYKDDVENVFNYYNKKVKLSDAKEIKIYGEKIKDNVLKFKDKSIFLITNNIEEVLETPNIDGIILLFADNYNIDFKKILFMCAKVSKSKDRFKEMLLVCNSETEEIDKAREVARSFNKLLWEEY</sequence>
<dbReference type="AlphaFoldDB" id="A0A0A7FXB1"/>
<protein>
    <recommendedName>
        <fullName evidence="3">Comf operon protein A, DNA transporter ATPase</fullName>
    </recommendedName>
</protein>
<reference evidence="1 2" key="1">
    <citation type="journal article" date="2015" name="Infect. Genet. Evol.">
        <title>Genomic sequences of six botulinum neurotoxin-producing strains representing three clostridial species illustrate the mobility and diversity of botulinum neurotoxin genes.</title>
        <authorList>
            <person name="Smith T.J."/>
            <person name="Hill K.K."/>
            <person name="Xie G."/>
            <person name="Foley B.T."/>
            <person name="Williamson C.H."/>
            <person name="Foster J.T."/>
            <person name="Johnson S.L."/>
            <person name="Chertkov O."/>
            <person name="Teshima H."/>
            <person name="Gibbons H.S."/>
            <person name="Johnsky L.A."/>
            <person name="Karavis M.A."/>
            <person name="Smith L.A."/>
        </authorList>
    </citation>
    <scope>NUCLEOTIDE SEQUENCE [LARGE SCALE GENOMIC DNA]</scope>
    <source>
        <strain evidence="1">Sullivan</strain>
    </source>
</reference>
<evidence type="ECO:0000313" key="1">
    <source>
        <dbReference type="EMBL" id="AIY84259.1"/>
    </source>
</evidence>
<evidence type="ECO:0000313" key="2">
    <source>
        <dbReference type="Proteomes" id="UP000030635"/>
    </source>
</evidence>
<gene>
    <name evidence="1" type="ORF">U729_1655</name>
</gene>
<dbReference type="RefSeq" id="WP_039313527.1">
    <property type="nucleotide sequence ID" value="NZ_CP006905.1"/>
</dbReference>
<keyword evidence="2" id="KW-1185">Reference proteome</keyword>
<dbReference type="KEGG" id="cbv:U729_1655"/>
<dbReference type="eggNOG" id="COG4098">
    <property type="taxonomic scope" value="Bacteria"/>
</dbReference>
<name>A0A0A7FXB1_9CLOT</name>
<dbReference type="OrthoDB" id="1933944at2"/>
<dbReference type="STRING" id="1561.NPD11_1362"/>
<accession>A0A0A7FXB1</accession>